<dbReference type="InterPro" id="IPR035437">
    <property type="entry name" value="SNase_OB-fold_sf"/>
</dbReference>
<keyword evidence="2" id="KW-1185">Reference proteome</keyword>
<sequence>MIFSGIVRYVGDGDGLCVGPAGRPDQWIEVRLGDFYAPELHEAGGTDAKVRLERLVMGKPLVCRAGKHSYDRVVANCTLNGRPVGQLLRARGGVEGGRGWKR</sequence>
<dbReference type="Proteomes" id="UP001138757">
    <property type="component" value="Unassembled WGS sequence"/>
</dbReference>
<gene>
    <name evidence="1" type="ORF">KK488_20840</name>
</gene>
<dbReference type="AlphaFoldDB" id="A0A9X1IT74"/>
<evidence type="ECO:0008006" key="3">
    <source>
        <dbReference type="Google" id="ProtNLM"/>
    </source>
</evidence>
<organism evidence="1 2">
    <name type="scientific">Sphingobium nicotianae</name>
    <dbReference type="NCBI Taxonomy" id="2782607"/>
    <lineage>
        <taxon>Bacteria</taxon>
        <taxon>Pseudomonadati</taxon>
        <taxon>Pseudomonadota</taxon>
        <taxon>Alphaproteobacteria</taxon>
        <taxon>Sphingomonadales</taxon>
        <taxon>Sphingomonadaceae</taxon>
        <taxon>Sphingobium</taxon>
    </lineage>
</organism>
<name>A0A9X1IT74_9SPHN</name>
<proteinExistence type="predicted"/>
<reference evidence="1" key="1">
    <citation type="submission" date="2021-05" db="EMBL/GenBank/DDBJ databases">
        <title>Genome of Sphingobium sp. strain.</title>
        <authorList>
            <person name="Fan R."/>
        </authorList>
    </citation>
    <scope>NUCLEOTIDE SEQUENCE</scope>
    <source>
        <strain evidence="1">H33</strain>
    </source>
</reference>
<dbReference type="EMBL" id="JAHGAW010000018">
    <property type="protein sequence ID" value="MBT2189406.1"/>
    <property type="molecule type" value="Genomic_DNA"/>
</dbReference>
<protein>
    <recommendedName>
        <fullName evidence="3">Nuclease</fullName>
    </recommendedName>
</protein>
<evidence type="ECO:0000313" key="2">
    <source>
        <dbReference type="Proteomes" id="UP001138757"/>
    </source>
</evidence>
<dbReference type="SUPFAM" id="SSF50199">
    <property type="entry name" value="Staphylococcal nuclease"/>
    <property type="match status" value="1"/>
</dbReference>
<dbReference type="Gene3D" id="2.40.50.90">
    <property type="match status" value="1"/>
</dbReference>
<evidence type="ECO:0000313" key="1">
    <source>
        <dbReference type="EMBL" id="MBT2189406.1"/>
    </source>
</evidence>
<comment type="caution">
    <text evidence="1">The sequence shown here is derived from an EMBL/GenBank/DDBJ whole genome shotgun (WGS) entry which is preliminary data.</text>
</comment>
<accession>A0A9X1IT74</accession>
<dbReference type="RefSeq" id="WP_214625663.1">
    <property type="nucleotide sequence ID" value="NZ_JAHGAW010000018.1"/>
</dbReference>